<keyword evidence="1 15" id="KW-1163">Viral penetration into host nucleus</keyword>
<comment type="subunit">
    <text evidence="15">Interacts with major capsid protein L1. Interacts with E2; this interaction inhibits E2 transcriptional activity but not the DNA replication function E2. Interacts with host HSPA8; this interaction is required for L2 nuclear translocation. Interacts with host importins KPNB2 and KPNB3. Forms a complex with importin alpha2-beta1 heterodimers via interaction with the importin alpha2 adapter. Interacts with host DYNLT1; this interaction is essential for virus intracellular transport during entry. Interacts (via C-terminus) with host retromer subunits VPS35 AND VPS29.</text>
</comment>
<keyword evidence="12 15" id="KW-0238">DNA-binding</keyword>
<keyword evidence="4 15" id="KW-1048">Host nucleus</keyword>
<dbReference type="GO" id="GO:0043657">
    <property type="term" value="C:host cell"/>
    <property type="evidence" value="ECO:0007669"/>
    <property type="project" value="GOC"/>
</dbReference>
<comment type="PTM">
    <text evidence="15">Highly phosphorylated.</text>
</comment>
<evidence type="ECO:0000256" key="14">
    <source>
        <dbReference type="ARBA" id="ARBA00023296"/>
    </source>
</evidence>
<evidence type="ECO:0000256" key="15">
    <source>
        <dbReference type="HAMAP-Rule" id="MF_04003"/>
    </source>
</evidence>
<evidence type="ECO:0000256" key="9">
    <source>
        <dbReference type="ARBA" id="ARBA00022952"/>
    </source>
</evidence>
<dbReference type="EMBL" id="MH777296">
    <property type="protein sequence ID" value="AYA94236.1"/>
    <property type="molecule type" value="Genomic_DNA"/>
</dbReference>
<dbReference type="GO" id="GO:0003677">
    <property type="term" value="F:DNA binding"/>
    <property type="evidence" value="ECO:0007669"/>
    <property type="project" value="UniProtKB-UniRule"/>
</dbReference>
<comment type="caution">
    <text evidence="15">Lacks conserved residue(s) required for the propagation of feature annotation.</text>
</comment>
<evidence type="ECO:0000256" key="13">
    <source>
        <dbReference type="ARBA" id="ARBA00023157"/>
    </source>
</evidence>
<evidence type="ECO:0000256" key="4">
    <source>
        <dbReference type="ARBA" id="ARBA00022562"/>
    </source>
</evidence>
<dbReference type="GO" id="GO:0005198">
    <property type="term" value="F:structural molecule activity"/>
    <property type="evidence" value="ECO:0007669"/>
    <property type="project" value="UniProtKB-UniRule"/>
</dbReference>
<name>A0A385PMC2_9PAPI</name>
<keyword evidence="2 15" id="KW-0597">Phosphoprotein</keyword>
<comment type="similarity">
    <text evidence="15">Belongs to the papillomaviridae L2 protein family.</text>
</comment>
<keyword evidence="11 15" id="KW-1176">Cytoplasmic inwards viral transport</keyword>
<evidence type="ECO:0000256" key="12">
    <source>
        <dbReference type="ARBA" id="ARBA00023125"/>
    </source>
</evidence>
<evidence type="ECO:0000313" key="16">
    <source>
        <dbReference type="EMBL" id="AYA94236.1"/>
    </source>
</evidence>
<evidence type="ECO:0000256" key="3">
    <source>
        <dbReference type="ARBA" id="ARBA00022561"/>
    </source>
</evidence>
<evidence type="ECO:0000256" key="1">
    <source>
        <dbReference type="ARBA" id="ARBA00022524"/>
    </source>
</evidence>
<dbReference type="HAMAP" id="MF_04003">
    <property type="entry name" value="PPV_L2"/>
    <property type="match status" value="1"/>
</dbReference>
<keyword evidence="10" id="KW-1039">Host endosome</keyword>
<reference evidence="16" key="1">
    <citation type="journal article" date="2018" name="Nat. Med.">
        <title>Expanded skin virome in DOCK8-deficient patients.</title>
        <authorList>
            <consortium name="NISC Comparative Sequencing Program"/>
            <person name="Tirosh O."/>
            <person name="Conlan S."/>
            <person name="Deming C."/>
            <person name="Lee-Lin S.Q."/>
            <person name="Huang X."/>
            <person name="Su H.C."/>
            <person name="Freeman A.F."/>
            <person name="Segre J.A."/>
            <person name="Kong H.H."/>
        </authorList>
    </citation>
    <scope>NUCLEOTIDE SEQUENCE</scope>
    <source>
        <strain evidence="16">HPV-mSK_154</strain>
    </source>
</reference>
<dbReference type="GO" id="GO:0046718">
    <property type="term" value="P:symbiont entry into host cell"/>
    <property type="evidence" value="ECO:0007669"/>
    <property type="project" value="UniProtKB-KW"/>
</dbReference>
<evidence type="ECO:0000256" key="6">
    <source>
        <dbReference type="ARBA" id="ARBA00022812"/>
    </source>
</evidence>
<evidence type="ECO:0000256" key="11">
    <source>
        <dbReference type="ARBA" id="ARBA00023120"/>
    </source>
</evidence>
<evidence type="ECO:0000256" key="7">
    <source>
        <dbReference type="ARBA" id="ARBA00022844"/>
    </source>
</evidence>
<dbReference type="InterPro" id="IPR000784">
    <property type="entry name" value="Late_L2"/>
</dbReference>
<dbReference type="GO" id="GO:0042025">
    <property type="term" value="C:host cell nucleus"/>
    <property type="evidence" value="ECO:0007669"/>
    <property type="project" value="UniProtKB-SubCell"/>
</dbReference>
<dbReference type="GO" id="GO:0019028">
    <property type="term" value="C:viral capsid"/>
    <property type="evidence" value="ECO:0007669"/>
    <property type="project" value="UniProtKB-UniRule"/>
</dbReference>
<keyword evidence="8 15" id="KW-0426">Late protein</keyword>
<keyword evidence="3 15" id="KW-0167">Capsid protein</keyword>
<gene>
    <name evidence="15" type="primary">L2</name>
</gene>
<keyword evidence="7 15" id="KW-0946">Virion</keyword>
<dbReference type="Pfam" id="PF00513">
    <property type="entry name" value="Late_protein_L2"/>
    <property type="match status" value="1"/>
</dbReference>
<protein>
    <recommendedName>
        <fullName evidence="15">Minor capsid protein L2</fullName>
    </recommendedName>
</protein>
<comment type="function">
    <text evidence="15">Minor protein of the capsid that localizes along the inner surface of the virion, within the central cavities beneath the L1 pentamers. Plays a role in capsid stabilization through interaction with the major capsid protein L1. Once the virion enters the host cell, L2 escorts the genomic DNA into the nucleus by promoting escape from the endosomal compartments and traffic through the host Golgi network. Mechanistically, the C-terminus of L2 possesses a cell-penetrating peptide that protudes from the host endosome, interacts with host cytoplasmic retromer cargo and thereby mediates the capsid delivery to the host trans-Golgi network. Plays a role through its interaction with host dynein in the intracellular microtubule-dependent transport of viral capsid toward the nucleus. Mediates the viral genome import into the nucleus through binding to host importins. Once within the nucleus, L2 localizes viral genomes to host PML bodies in order to activate early gene expression for establishment of infection. Later on, promotes late gene expression by interacting with the viral E2 protein and by inhibiting its transcriptional activation functions. During virion assembly, encapsidates the genome by direct interaction with the viral DNA.</text>
</comment>
<evidence type="ECO:0000256" key="5">
    <source>
        <dbReference type="ARBA" id="ARBA00022581"/>
    </source>
</evidence>
<sequence>MYRVRKKRAAPEDLYRTCATGDCPEDVKNKIESNTLADRLLKWFSSFLFFGNLGIGSGRGSGGTLGYRPLAPTTNRPVPDTVPVRPSIIVDSLGPAEIIPVDAVQPNSSSILTESTVIDPSIVDVVRPSDGLESGEVEAPIDPVSGATGPGGHPTIITTSDDTVAILDITPNNTPVRVAIDTSTIHGDASHFSIITATTHPSPEINVFVDPSFAGETVGYDEIPLETFNKISEFEIEEPPQTSTPVQRLENTINRARRLYNRFTTQVQVQQPEFLNQVSRLVQFEYENPAFDPNVTLEFERDLQAIEAAPSTEFQDIRVLHRPQYSLTSDGTVRVSRLGERATMRTRSGLQIGPAVHFYYDVSPIETIELSTFSAQPETSNIINEISESILVDQLPTDEFSESQLIDTYNETFDNGHLIIANTDEQGDIVTIPSLTSESPKVFVDAYGSSVTIFYPQSNETIALAVPLSPIYPSAFQIVDDDYYLHPGLLPKKRRRLDLNNI</sequence>
<keyword evidence="14 15" id="KW-1160">Virus entry into host cell</keyword>
<keyword evidence="5 15" id="KW-0945">Host-virus interaction</keyword>
<keyword evidence="9 15" id="KW-1177">Microtubular inwards viral transport</keyword>
<keyword evidence="13" id="KW-1015">Disulfide bond</keyword>
<evidence type="ECO:0000256" key="2">
    <source>
        <dbReference type="ARBA" id="ARBA00022553"/>
    </source>
</evidence>
<dbReference type="GO" id="GO:0075521">
    <property type="term" value="P:microtubule-dependent intracellular transport of viral material towards nucleus"/>
    <property type="evidence" value="ECO:0007669"/>
    <property type="project" value="UniProtKB-UniRule"/>
</dbReference>
<dbReference type="GO" id="GO:0075732">
    <property type="term" value="P:viral penetration into host nucleus"/>
    <property type="evidence" value="ECO:0007669"/>
    <property type="project" value="UniProtKB-KW"/>
</dbReference>
<keyword evidence="6" id="KW-1040">Host Golgi apparatus</keyword>
<comment type="subcellular location">
    <subcellularLocation>
        <location evidence="15">Virion</location>
    </subcellularLocation>
    <subcellularLocation>
        <location evidence="15">Host nucleus</location>
    </subcellularLocation>
</comment>
<accession>A0A385PMC2</accession>
<evidence type="ECO:0000256" key="10">
    <source>
        <dbReference type="ARBA" id="ARBA00023046"/>
    </source>
</evidence>
<organism evidence="16">
    <name type="scientific">Human papillomavirus</name>
    <dbReference type="NCBI Taxonomy" id="10566"/>
    <lineage>
        <taxon>Viruses</taxon>
        <taxon>Monodnaviria</taxon>
        <taxon>Shotokuvirae</taxon>
        <taxon>Cossaviricota</taxon>
        <taxon>Papovaviricetes</taxon>
        <taxon>Zurhausenvirales</taxon>
        <taxon>Papillomaviridae</taxon>
    </lineage>
</organism>
<evidence type="ECO:0000256" key="8">
    <source>
        <dbReference type="ARBA" id="ARBA00022921"/>
    </source>
</evidence>
<proteinExistence type="inferred from homology"/>